<feature type="domain" description="Major facilitator superfamily (MFS) profile" evidence="7">
    <location>
        <begin position="210"/>
        <end position="394"/>
    </location>
</feature>
<evidence type="ECO:0000313" key="8">
    <source>
        <dbReference type="EMBL" id="OPX47332.1"/>
    </source>
</evidence>
<dbReference type="OrthoDB" id="7584869at2"/>
<keyword evidence="2" id="KW-0813">Transport</keyword>
<gene>
    <name evidence="8" type="ORF">CLTHE_18950</name>
</gene>
<evidence type="ECO:0000256" key="2">
    <source>
        <dbReference type="ARBA" id="ARBA00022448"/>
    </source>
</evidence>
<feature type="transmembrane region" description="Helical" evidence="6">
    <location>
        <begin position="80"/>
        <end position="99"/>
    </location>
</feature>
<keyword evidence="3 6" id="KW-0812">Transmembrane</keyword>
<dbReference type="RefSeq" id="WP_080023096.1">
    <property type="nucleotide sequence ID" value="NZ_LTAY01000048.1"/>
</dbReference>
<protein>
    <submittedName>
        <fullName evidence="8">Putative transporter</fullName>
    </submittedName>
</protein>
<dbReference type="Proteomes" id="UP000191448">
    <property type="component" value="Unassembled WGS sequence"/>
</dbReference>
<feature type="transmembrane region" description="Helical" evidence="6">
    <location>
        <begin position="245"/>
        <end position="268"/>
    </location>
</feature>
<sequence length="394" mass="43011">MGTKKKSALIPFLIALPSIGLGLAWNMNSTVVPLLVKTVTPSAFKLAVLVTMAPVTGIIFPYIAGALSDRTNMKLGKRKPWVLIGGIIGAVALFLLGFSTTYIEMFIFAFIVYASLNFYQGAYYSWMPEAVEANQIGLVTGLGKLFFSLGGVIVFFTGVSLFDKSKSLPFIVVLIVVLIPIILATLFVKEDTSKFNKPSKLSLEVLKNASAMKVFMCAFFFYIGYGLIMPFWLPYYSNLGISDANISYALVGFTAIGLILSLFVGMWCDRFNKQIIFLISCIIFGASFIIGWWAHTVTGLWIFTIVYGIGFGIMNVVFYALIPVVSPKEKLGEYMGINNVFLCIPQIVGNLIGGALISNGHGWMLFPISIIALVIACIIIGAGKIKPLNPDIKL</sequence>
<dbReference type="PROSITE" id="PS50850">
    <property type="entry name" value="MFS"/>
    <property type="match status" value="2"/>
</dbReference>
<dbReference type="PANTHER" id="PTHR23528">
    <property type="match status" value="1"/>
</dbReference>
<dbReference type="Pfam" id="PF07690">
    <property type="entry name" value="MFS_1"/>
    <property type="match status" value="2"/>
</dbReference>
<dbReference type="Gene3D" id="1.20.1250.20">
    <property type="entry name" value="MFS general substrate transporter like domains"/>
    <property type="match status" value="1"/>
</dbReference>
<feature type="transmembrane region" description="Helical" evidence="6">
    <location>
        <begin position="209"/>
        <end position="233"/>
    </location>
</feature>
<comment type="caution">
    <text evidence="8">The sequence shown here is derived from an EMBL/GenBank/DDBJ whole genome shotgun (WGS) entry which is preliminary data.</text>
</comment>
<dbReference type="InterPro" id="IPR036259">
    <property type="entry name" value="MFS_trans_sf"/>
</dbReference>
<dbReference type="PANTHER" id="PTHR23528:SF1">
    <property type="entry name" value="MAJOR FACILITATOR SUPERFAMILY (MFS) PROFILE DOMAIN-CONTAINING PROTEIN"/>
    <property type="match status" value="1"/>
</dbReference>
<feature type="transmembrane region" description="Helical" evidence="6">
    <location>
        <begin position="275"/>
        <end position="294"/>
    </location>
</feature>
<name>A0A1V4SV51_9CLOT</name>
<dbReference type="EMBL" id="LTAY01000048">
    <property type="protein sequence ID" value="OPX47332.1"/>
    <property type="molecule type" value="Genomic_DNA"/>
</dbReference>
<keyword evidence="4 6" id="KW-1133">Transmembrane helix</keyword>
<evidence type="ECO:0000256" key="1">
    <source>
        <dbReference type="ARBA" id="ARBA00004651"/>
    </source>
</evidence>
<feature type="transmembrane region" description="Helical" evidence="6">
    <location>
        <begin position="300"/>
        <end position="322"/>
    </location>
</feature>
<evidence type="ECO:0000256" key="6">
    <source>
        <dbReference type="SAM" id="Phobius"/>
    </source>
</evidence>
<dbReference type="SUPFAM" id="SSF103473">
    <property type="entry name" value="MFS general substrate transporter"/>
    <property type="match status" value="1"/>
</dbReference>
<dbReference type="AlphaFoldDB" id="A0A1V4SV51"/>
<evidence type="ECO:0000256" key="5">
    <source>
        <dbReference type="ARBA" id="ARBA00023136"/>
    </source>
</evidence>
<evidence type="ECO:0000313" key="9">
    <source>
        <dbReference type="Proteomes" id="UP000191448"/>
    </source>
</evidence>
<keyword evidence="5 6" id="KW-0472">Membrane</keyword>
<dbReference type="InterPro" id="IPR011701">
    <property type="entry name" value="MFS"/>
</dbReference>
<feature type="transmembrane region" description="Helical" evidence="6">
    <location>
        <begin position="168"/>
        <end position="188"/>
    </location>
</feature>
<evidence type="ECO:0000259" key="7">
    <source>
        <dbReference type="PROSITE" id="PS50850"/>
    </source>
</evidence>
<comment type="subcellular location">
    <subcellularLocation>
        <location evidence="1">Cell membrane</location>
        <topology evidence="1">Multi-pass membrane protein</topology>
    </subcellularLocation>
</comment>
<evidence type="ECO:0000256" key="4">
    <source>
        <dbReference type="ARBA" id="ARBA00022989"/>
    </source>
</evidence>
<organism evidence="8 9">
    <name type="scientific">Clostridium thermobutyricum DSM 4928</name>
    <dbReference type="NCBI Taxonomy" id="1121339"/>
    <lineage>
        <taxon>Bacteria</taxon>
        <taxon>Bacillati</taxon>
        <taxon>Bacillota</taxon>
        <taxon>Clostridia</taxon>
        <taxon>Eubacteriales</taxon>
        <taxon>Clostridiaceae</taxon>
        <taxon>Clostridium</taxon>
    </lineage>
</organism>
<accession>A0A1V4SV51</accession>
<dbReference type="GO" id="GO:0022857">
    <property type="term" value="F:transmembrane transporter activity"/>
    <property type="evidence" value="ECO:0007669"/>
    <property type="project" value="InterPro"/>
</dbReference>
<feature type="transmembrane region" description="Helical" evidence="6">
    <location>
        <begin position="363"/>
        <end position="383"/>
    </location>
</feature>
<evidence type="ECO:0000256" key="3">
    <source>
        <dbReference type="ARBA" id="ARBA00022692"/>
    </source>
</evidence>
<dbReference type="InterPro" id="IPR020846">
    <property type="entry name" value="MFS_dom"/>
</dbReference>
<dbReference type="GO" id="GO:0005886">
    <property type="term" value="C:plasma membrane"/>
    <property type="evidence" value="ECO:0007669"/>
    <property type="project" value="UniProtKB-SubCell"/>
</dbReference>
<proteinExistence type="predicted"/>
<feature type="transmembrane region" description="Helical" evidence="6">
    <location>
        <begin position="334"/>
        <end position="357"/>
    </location>
</feature>
<reference evidence="8 9" key="1">
    <citation type="submission" date="2016-02" db="EMBL/GenBank/DDBJ databases">
        <title>Genome sequence of Clostridium thermobutyricum DSM 4928.</title>
        <authorList>
            <person name="Poehlein A."/>
            <person name="Daniel R."/>
        </authorList>
    </citation>
    <scope>NUCLEOTIDE SEQUENCE [LARGE SCALE GENOMIC DNA]</scope>
    <source>
        <strain evidence="8 9">DSM 4928</strain>
    </source>
</reference>
<feature type="transmembrane region" description="Helical" evidence="6">
    <location>
        <begin position="48"/>
        <end position="68"/>
    </location>
</feature>
<feature type="transmembrane region" description="Helical" evidence="6">
    <location>
        <begin position="105"/>
        <end position="126"/>
    </location>
</feature>
<feature type="transmembrane region" description="Helical" evidence="6">
    <location>
        <begin position="138"/>
        <end position="162"/>
    </location>
</feature>
<feature type="domain" description="Major facilitator superfamily (MFS) profile" evidence="7">
    <location>
        <begin position="1"/>
        <end position="192"/>
    </location>
</feature>